<dbReference type="Gene3D" id="3.30.420.10">
    <property type="entry name" value="Ribonuclease H-like superfamily/Ribonuclease H"/>
    <property type="match status" value="1"/>
</dbReference>
<dbReference type="Gramene" id="evm.model.08.667">
    <property type="protein sequence ID" value="cds.evm.model.08.667"/>
    <property type="gene ID" value="evm.TU.08.667"/>
</dbReference>
<accession>A0A803QBZ8</accession>
<reference evidence="2" key="2">
    <citation type="submission" date="2021-03" db="UniProtKB">
        <authorList>
            <consortium name="EnsemblPlants"/>
        </authorList>
    </citation>
    <scope>IDENTIFICATION</scope>
</reference>
<feature type="domain" description="Integrase catalytic" evidence="1">
    <location>
        <begin position="1"/>
        <end position="102"/>
    </location>
</feature>
<evidence type="ECO:0000313" key="2">
    <source>
        <dbReference type="EnsemblPlants" id="cds.evm.model.08.667"/>
    </source>
</evidence>
<evidence type="ECO:0000313" key="3">
    <source>
        <dbReference type="Proteomes" id="UP000596661"/>
    </source>
</evidence>
<dbReference type="InterPro" id="IPR001584">
    <property type="entry name" value="Integrase_cat-core"/>
</dbReference>
<evidence type="ECO:0000259" key="1">
    <source>
        <dbReference type="PROSITE" id="PS50994"/>
    </source>
</evidence>
<dbReference type="PANTHER" id="PTHR37984">
    <property type="entry name" value="PROTEIN CBG26694"/>
    <property type="match status" value="1"/>
</dbReference>
<keyword evidence="3" id="KW-1185">Reference proteome</keyword>
<dbReference type="GO" id="GO:0015074">
    <property type="term" value="P:DNA integration"/>
    <property type="evidence" value="ECO:0007669"/>
    <property type="project" value="InterPro"/>
</dbReference>
<dbReference type="InterPro" id="IPR050951">
    <property type="entry name" value="Retrovirus_Pol_polyprotein"/>
</dbReference>
<dbReference type="InterPro" id="IPR012337">
    <property type="entry name" value="RNaseH-like_sf"/>
</dbReference>
<dbReference type="EMBL" id="UZAU01000690">
    <property type="status" value="NOT_ANNOTATED_CDS"/>
    <property type="molecule type" value="Genomic_DNA"/>
</dbReference>
<reference evidence="2" key="1">
    <citation type="submission" date="2018-11" db="EMBL/GenBank/DDBJ databases">
        <authorList>
            <person name="Grassa J C."/>
        </authorList>
    </citation>
    <scope>NUCLEOTIDE SEQUENCE [LARGE SCALE GENOMIC DNA]</scope>
</reference>
<dbReference type="AlphaFoldDB" id="A0A803QBZ8"/>
<dbReference type="SUPFAM" id="SSF53098">
    <property type="entry name" value="Ribonuclease H-like"/>
    <property type="match status" value="1"/>
</dbReference>
<sequence length="103" mass="11922">IVRLHGAPKSIVSDRDPKFTSKFWGSLQQTMGTKLKFSTAFHPQIDGQSERTIQILEDMLRACVMDFEGSWNKYLPLIEFSYNNSYQSTIGMDPYEMLYGRKC</sequence>
<dbReference type="PANTHER" id="PTHR37984:SF5">
    <property type="entry name" value="PROTEIN NYNRIN-LIKE"/>
    <property type="match status" value="1"/>
</dbReference>
<proteinExistence type="predicted"/>
<dbReference type="InterPro" id="IPR036397">
    <property type="entry name" value="RNaseH_sf"/>
</dbReference>
<dbReference type="Proteomes" id="UP000596661">
    <property type="component" value="Chromosome 8"/>
</dbReference>
<protein>
    <recommendedName>
        <fullName evidence="1">Integrase catalytic domain-containing protein</fullName>
    </recommendedName>
</protein>
<dbReference type="EnsemblPlants" id="evm.model.08.667">
    <property type="protein sequence ID" value="cds.evm.model.08.667"/>
    <property type="gene ID" value="evm.TU.08.667"/>
</dbReference>
<organism evidence="2 3">
    <name type="scientific">Cannabis sativa</name>
    <name type="common">Hemp</name>
    <name type="synonym">Marijuana</name>
    <dbReference type="NCBI Taxonomy" id="3483"/>
    <lineage>
        <taxon>Eukaryota</taxon>
        <taxon>Viridiplantae</taxon>
        <taxon>Streptophyta</taxon>
        <taxon>Embryophyta</taxon>
        <taxon>Tracheophyta</taxon>
        <taxon>Spermatophyta</taxon>
        <taxon>Magnoliopsida</taxon>
        <taxon>eudicotyledons</taxon>
        <taxon>Gunneridae</taxon>
        <taxon>Pentapetalae</taxon>
        <taxon>rosids</taxon>
        <taxon>fabids</taxon>
        <taxon>Rosales</taxon>
        <taxon>Cannabaceae</taxon>
        <taxon>Cannabis</taxon>
    </lineage>
</organism>
<name>A0A803QBZ8_CANSA</name>
<dbReference type="PROSITE" id="PS50994">
    <property type="entry name" value="INTEGRASE"/>
    <property type="match status" value="1"/>
</dbReference>
<dbReference type="GO" id="GO:0003676">
    <property type="term" value="F:nucleic acid binding"/>
    <property type="evidence" value="ECO:0007669"/>
    <property type="project" value="InterPro"/>
</dbReference>
<dbReference type="OMA" id="CIRSSKH"/>